<keyword evidence="2" id="KW-1185">Reference proteome</keyword>
<reference evidence="1 2" key="2">
    <citation type="journal article" date="2017" name="Nature">
        <title>The Apostasia genome and the evolution of orchids.</title>
        <authorList>
            <person name="Zhang G.Q."/>
            <person name="Liu K.W."/>
            <person name="Li Z."/>
            <person name="Lohaus R."/>
            <person name="Hsiao Y.Y."/>
            <person name="Niu S.C."/>
            <person name="Wang J.Y."/>
            <person name="Lin Y.C."/>
            <person name="Xu Q."/>
            <person name="Chen L.J."/>
            <person name="Yoshida K."/>
            <person name="Fujiwara S."/>
            <person name="Wang Z.W."/>
            <person name="Zhang Y.Q."/>
            <person name="Mitsuda N."/>
            <person name="Wang M."/>
            <person name="Liu G.H."/>
            <person name="Pecoraro L."/>
            <person name="Huang H.X."/>
            <person name="Xiao X.J."/>
            <person name="Lin M."/>
            <person name="Wu X.Y."/>
            <person name="Wu W.L."/>
            <person name="Chen Y.Y."/>
            <person name="Chang S.B."/>
            <person name="Sakamoto S."/>
            <person name="Ohme-Takagi M."/>
            <person name="Yagi M."/>
            <person name="Zeng S.J."/>
            <person name="Shen C.Y."/>
            <person name="Yeh C.M."/>
            <person name="Luo Y.B."/>
            <person name="Tsai W.C."/>
            <person name="Van de Peer Y."/>
            <person name="Liu Z.J."/>
        </authorList>
    </citation>
    <scope>NUCLEOTIDE SEQUENCE [LARGE SCALE GENOMIC DNA]</scope>
    <source>
        <tissue evidence="1">The whole plant</tissue>
    </source>
</reference>
<gene>
    <name evidence="1" type="ORF">MA16_Dca024058</name>
</gene>
<dbReference type="Proteomes" id="UP000233837">
    <property type="component" value="Unassembled WGS sequence"/>
</dbReference>
<sequence>MKFNGNIVVRKTWKESNFTDKLNFSSSRSPGFNCYAFCEVVSWMSAFRLSASSESCENILYS</sequence>
<accession>A0A2I0VCL4</accession>
<evidence type="ECO:0000313" key="2">
    <source>
        <dbReference type="Proteomes" id="UP000233837"/>
    </source>
</evidence>
<protein>
    <submittedName>
        <fullName evidence="1">Uncharacterized protein</fullName>
    </submittedName>
</protein>
<dbReference type="EMBL" id="KZ503833">
    <property type="protein sequence ID" value="PKU61142.1"/>
    <property type="molecule type" value="Genomic_DNA"/>
</dbReference>
<organism evidence="1 2">
    <name type="scientific">Dendrobium catenatum</name>
    <dbReference type="NCBI Taxonomy" id="906689"/>
    <lineage>
        <taxon>Eukaryota</taxon>
        <taxon>Viridiplantae</taxon>
        <taxon>Streptophyta</taxon>
        <taxon>Embryophyta</taxon>
        <taxon>Tracheophyta</taxon>
        <taxon>Spermatophyta</taxon>
        <taxon>Magnoliopsida</taxon>
        <taxon>Liliopsida</taxon>
        <taxon>Asparagales</taxon>
        <taxon>Orchidaceae</taxon>
        <taxon>Epidendroideae</taxon>
        <taxon>Malaxideae</taxon>
        <taxon>Dendrobiinae</taxon>
        <taxon>Dendrobium</taxon>
    </lineage>
</organism>
<dbReference type="AlphaFoldDB" id="A0A2I0VCL4"/>
<reference evidence="1 2" key="1">
    <citation type="journal article" date="2016" name="Sci. Rep.">
        <title>The Dendrobium catenatum Lindl. genome sequence provides insights into polysaccharide synthase, floral development and adaptive evolution.</title>
        <authorList>
            <person name="Zhang G.Q."/>
            <person name="Xu Q."/>
            <person name="Bian C."/>
            <person name="Tsai W.C."/>
            <person name="Yeh C.M."/>
            <person name="Liu K.W."/>
            <person name="Yoshida K."/>
            <person name="Zhang L.S."/>
            <person name="Chang S.B."/>
            <person name="Chen F."/>
            <person name="Shi Y."/>
            <person name="Su Y.Y."/>
            <person name="Zhang Y.Q."/>
            <person name="Chen L.J."/>
            <person name="Yin Y."/>
            <person name="Lin M."/>
            <person name="Huang H."/>
            <person name="Deng H."/>
            <person name="Wang Z.W."/>
            <person name="Zhu S.L."/>
            <person name="Zhao X."/>
            <person name="Deng C."/>
            <person name="Niu S.C."/>
            <person name="Huang J."/>
            <person name="Wang M."/>
            <person name="Liu G.H."/>
            <person name="Yang H.J."/>
            <person name="Xiao X.J."/>
            <person name="Hsiao Y.Y."/>
            <person name="Wu W.L."/>
            <person name="Chen Y.Y."/>
            <person name="Mitsuda N."/>
            <person name="Ohme-Takagi M."/>
            <person name="Luo Y.B."/>
            <person name="Van de Peer Y."/>
            <person name="Liu Z.J."/>
        </authorList>
    </citation>
    <scope>NUCLEOTIDE SEQUENCE [LARGE SCALE GENOMIC DNA]</scope>
    <source>
        <tissue evidence="1">The whole plant</tissue>
    </source>
</reference>
<proteinExistence type="predicted"/>
<evidence type="ECO:0000313" key="1">
    <source>
        <dbReference type="EMBL" id="PKU61142.1"/>
    </source>
</evidence>
<name>A0A2I0VCL4_9ASPA</name>